<feature type="transmembrane region" description="Helical" evidence="8">
    <location>
        <begin position="316"/>
        <end position="333"/>
    </location>
</feature>
<dbReference type="CDD" id="cd06550">
    <property type="entry name" value="TM_ABC_iron-siderophores_like"/>
    <property type="match status" value="1"/>
</dbReference>
<evidence type="ECO:0000256" key="2">
    <source>
        <dbReference type="ARBA" id="ARBA00007935"/>
    </source>
</evidence>
<sequence length="335" mass="35460">MMSQPKRFIITISSLVVAIILVFFLSLNLGIIKISPAEVVQAILGNGSPQSTNILYNFRLPRMVIALLIGMGMAIAGAILQSVSRNALADPGIIGINAGAGFAVILYIFFFQGSSFGTGAASVFIMPFSALLGALIAAGLIYVIAWKDGVSPVRLVLVGIGINSAFAALIIIFQLMMDPRDFTQATIWITGSIWSASWDYVFAVLPWICIFVPIALYKSHKLNLLQLGENTAAGLGVSIEKERGILLFISVALAGACVSVGGGISFLGLIAPHLARRIIGPRHQTLLPVAALIGAFLLLTADTIGKNLMATTEIPVGLVVSCLGAPYFIYLLIKD</sequence>
<dbReference type="GeneID" id="87620270"/>
<feature type="transmembrane region" description="Helical" evidence="8">
    <location>
        <begin position="245"/>
        <end position="274"/>
    </location>
</feature>
<gene>
    <name evidence="9" type="ORF">EM808_14230</name>
</gene>
<dbReference type="AlphaFoldDB" id="A0A437K9L8"/>
<dbReference type="FunFam" id="1.10.3470.10:FF:000001">
    <property type="entry name" value="Vitamin B12 ABC transporter permease BtuC"/>
    <property type="match status" value="1"/>
</dbReference>
<keyword evidence="3" id="KW-0813">Transport</keyword>
<dbReference type="PANTHER" id="PTHR30472:SF64">
    <property type="entry name" value="IRON(3+)-HYDROXAMATE IMPORT SYSTEM PERMEASE PROTEIN FHUG"/>
    <property type="match status" value="1"/>
</dbReference>
<evidence type="ECO:0000313" key="9">
    <source>
        <dbReference type="EMBL" id="RVT61412.1"/>
    </source>
</evidence>
<dbReference type="GO" id="GO:0022857">
    <property type="term" value="F:transmembrane transporter activity"/>
    <property type="evidence" value="ECO:0007669"/>
    <property type="project" value="InterPro"/>
</dbReference>
<feature type="transmembrane region" description="Helical" evidence="8">
    <location>
        <begin position="197"/>
        <end position="217"/>
    </location>
</feature>
<keyword evidence="10" id="KW-1185">Reference proteome</keyword>
<evidence type="ECO:0000313" key="10">
    <source>
        <dbReference type="Proteomes" id="UP000288024"/>
    </source>
</evidence>
<feature type="transmembrane region" description="Helical" evidence="8">
    <location>
        <begin position="123"/>
        <end position="143"/>
    </location>
</feature>
<feature type="transmembrane region" description="Helical" evidence="8">
    <location>
        <begin position="155"/>
        <end position="177"/>
    </location>
</feature>
<dbReference type="InterPro" id="IPR037294">
    <property type="entry name" value="ABC_BtuC-like"/>
</dbReference>
<dbReference type="PANTHER" id="PTHR30472">
    <property type="entry name" value="FERRIC ENTEROBACTIN TRANSPORT SYSTEM PERMEASE PROTEIN"/>
    <property type="match status" value="1"/>
</dbReference>
<evidence type="ECO:0000256" key="7">
    <source>
        <dbReference type="ARBA" id="ARBA00023136"/>
    </source>
</evidence>
<feature type="transmembrane region" description="Helical" evidence="8">
    <location>
        <begin position="12"/>
        <end position="32"/>
    </location>
</feature>
<protein>
    <submittedName>
        <fullName evidence="9">Iron ABC transporter permease</fullName>
    </submittedName>
</protein>
<feature type="transmembrane region" description="Helical" evidence="8">
    <location>
        <begin position="60"/>
        <end position="80"/>
    </location>
</feature>
<dbReference type="Pfam" id="PF01032">
    <property type="entry name" value="FecCD"/>
    <property type="match status" value="1"/>
</dbReference>
<organism evidence="9 10">
    <name type="scientific">Niallia taxi</name>
    <dbReference type="NCBI Taxonomy" id="2499688"/>
    <lineage>
        <taxon>Bacteria</taxon>
        <taxon>Bacillati</taxon>
        <taxon>Bacillota</taxon>
        <taxon>Bacilli</taxon>
        <taxon>Bacillales</taxon>
        <taxon>Bacillaceae</taxon>
        <taxon>Niallia</taxon>
    </lineage>
</organism>
<keyword evidence="5 8" id="KW-0812">Transmembrane</keyword>
<dbReference type="GO" id="GO:0005886">
    <property type="term" value="C:plasma membrane"/>
    <property type="evidence" value="ECO:0007669"/>
    <property type="project" value="UniProtKB-SubCell"/>
</dbReference>
<evidence type="ECO:0000256" key="1">
    <source>
        <dbReference type="ARBA" id="ARBA00004651"/>
    </source>
</evidence>
<dbReference type="RefSeq" id="WP_127738868.1">
    <property type="nucleotide sequence ID" value="NZ_CAJCKN010000004.1"/>
</dbReference>
<comment type="similarity">
    <text evidence="2">Belongs to the binding-protein-dependent transport system permease family. FecCD subfamily.</text>
</comment>
<evidence type="ECO:0000256" key="8">
    <source>
        <dbReference type="SAM" id="Phobius"/>
    </source>
</evidence>
<accession>A0A437K9L8</accession>
<proteinExistence type="inferred from homology"/>
<keyword evidence="4" id="KW-1003">Cell membrane</keyword>
<feature type="transmembrane region" description="Helical" evidence="8">
    <location>
        <begin position="286"/>
        <end position="304"/>
    </location>
</feature>
<evidence type="ECO:0000256" key="6">
    <source>
        <dbReference type="ARBA" id="ARBA00022989"/>
    </source>
</evidence>
<reference evidence="9 10" key="1">
    <citation type="submission" date="2019-01" db="EMBL/GenBank/DDBJ databases">
        <title>Bacillus sp. M5HDSG1-1, whole genome shotgun sequence.</title>
        <authorList>
            <person name="Tuo L."/>
        </authorList>
    </citation>
    <scope>NUCLEOTIDE SEQUENCE [LARGE SCALE GENOMIC DNA]</scope>
    <source>
        <strain evidence="9 10">M5HDSG1-1</strain>
    </source>
</reference>
<dbReference type="Gene3D" id="1.10.3470.10">
    <property type="entry name" value="ABC transporter involved in vitamin B12 uptake, BtuC"/>
    <property type="match status" value="1"/>
</dbReference>
<keyword evidence="7 8" id="KW-0472">Membrane</keyword>
<dbReference type="InterPro" id="IPR000522">
    <property type="entry name" value="ABC_transptr_permease_BtuC"/>
</dbReference>
<dbReference type="Proteomes" id="UP000288024">
    <property type="component" value="Unassembled WGS sequence"/>
</dbReference>
<evidence type="ECO:0000256" key="3">
    <source>
        <dbReference type="ARBA" id="ARBA00022448"/>
    </source>
</evidence>
<feature type="transmembrane region" description="Helical" evidence="8">
    <location>
        <begin position="92"/>
        <end position="111"/>
    </location>
</feature>
<dbReference type="EMBL" id="RZTZ01000005">
    <property type="protein sequence ID" value="RVT61412.1"/>
    <property type="molecule type" value="Genomic_DNA"/>
</dbReference>
<evidence type="ECO:0000256" key="5">
    <source>
        <dbReference type="ARBA" id="ARBA00022692"/>
    </source>
</evidence>
<name>A0A437K9L8_9BACI</name>
<dbReference type="SUPFAM" id="SSF81345">
    <property type="entry name" value="ABC transporter involved in vitamin B12 uptake, BtuC"/>
    <property type="match status" value="1"/>
</dbReference>
<comment type="caution">
    <text evidence="9">The sequence shown here is derived from an EMBL/GenBank/DDBJ whole genome shotgun (WGS) entry which is preliminary data.</text>
</comment>
<dbReference type="GO" id="GO:0033214">
    <property type="term" value="P:siderophore-iron import into cell"/>
    <property type="evidence" value="ECO:0007669"/>
    <property type="project" value="TreeGrafter"/>
</dbReference>
<evidence type="ECO:0000256" key="4">
    <source>
        <dbReference type="ARBA" id="ARBA00022475"/>
    </source>
</evidence>
<keyword evidence="6 8" id="KW-1133">Transmembrane helix</keyword>
<comment type="subcellular location">
    <subcellularLocation>
        <location evidence="1">Cell membrane</location>
        <topology evidence="1">Multi-pass membrane protein</topology>
    </subcellularLocation>
</comment>